<gene>
    <name evidence="2" type="ORF">ENM31_01545</name>
</gene>
<sequence>MVMVFSLDEKTWRSSDGKVAVLVDERLSGLLMAGLVVLQPGQRLPVEGFSQHQESDELAYVVEGSAVFGKEDGEVLIKESDFIFNPKGTKHYVRNPGDKPCKMVWALAPPIKL</sequence>
<dbReference type="InterPro" id="IPR011051">
    <property type="entry name" value="RmlC_Cupin_sf"/>
</dbReference>
<evidence type="ECO:0000313" key="2">
    <source>
        <dbReference type="EMBL" id="HHM43969.1"/>
    </source>
</evidence>
<comment type="caution">
    <text evidence="2">The sequence shown here is derived from an EMBL/GenBank/DDBJ whole genome shotgun (WGS) entry which is preliminary data.</text>
</comment>
<accession>A0A7J3VSE7</accession>
<reference evidence="2" key="1">
    <citation type="journal article" date="2020" name="mSystems">
        <title>Genome- and Community-Level Interaction Insights into Carbon Utilization and Element Cycling Functions of Hydrothermarchaeota in Hydrothermal Sediment.</title>
        <authorList>
            <person name="Zhou Z."/>
            <person name="Liu Y."/>
            <person name="Xu W."/>
            <person name="Pan J."/>
            <person name="Luo Z.H."/>
            <person name="Li M."/>
        </authorList>
    </citation>
    <scope>NUCLEOTIDE SEQUENCE [LARGE SCALE GENOMIC DNA]</scope>
    <source>
        <strain evidence="2">SpSt-1074</strain>
    </source>
</reference>
<organism evidence="2">
    <name type="scientific">Caldiarchaeum subterraneum</name>
    <dbReference type="NCBI Taxonomy" id="311458"/>
    <lineage>
        <taxon>Archaea</taxon>
        <taxon>Nitrososphaerota</taxon>
        <taxon>Candidatus Caldarchaeales</taxon>
        <taxon>Candidatus Caldarchaeaceae</taxon>
        <taxon>Candidatus Caldarchaeum</taxon>
    </lineage>
</organism>
<dbReference type="PANTHER" id="PTHR43346:SF1">
    <property type="entry name" value="QUERCETIN 2,3-DIOXYGENASE-RELATED"/>
    <property type="match status" value="1"/>
</dbReference>
<dbReference type="InterPro" id="IPR052538">
    <property type="entry name" value="Flavonoid_dioxygenase-like"/>
</dbReference>
<dbReference type="AlphaFoldDB" id="A0A7J3VSE7"/>
<dbReference type="InterPro" id="IPR014710">
    <property type="entry name" value="RmlC-like_jellyroll"/>
</dbReference>
<proteinExistence type="predicted"/>
<protein>
    <submittedName>
        <fullName evidence="2">Cupin domain-containing protein</fullName>
    </submittedName>
</protein>
<dbReference type="InterPro" id="IPR013096">
    <property type="entry name" value="Cupin_2"/>
</dbReference>
<evidence type="ECO:0000259" key="1">
    <source>
        <dbReference type="Pfam" id="PF07883"/>
    </source>
</evidence>
<dbReference type="Pfam" id="PF07883">
    <property type="entry name" value="Cupin_2"/>
    <property type="match status" value="1"/>
</dbReference>
<name>A0A7J3VSE7_CALS0</name>
<dbReference type="Gene3D" id="2.60.120.10">
    <property type="entry name" value="Jelly Rolls"/>
    <property type="match status" value="1"/>
</dbReference>
<dbReference type="SUPFAM" id="SSF51182">
    <property type="entry name" value="RmlC-like cupins"/>
    <property type="match status" value="1"/>
</dbReference>
<dbReference type="PANTHER" id="PTHR43346">
    <property type="entry name" value="LIGAND BINDING DOMAIN PROTEIN, PUTATIVE (AFU_ORTHOLOGUE AFUA_6G14370)-RELATED"/>
    <property type="match status" value="1"/>
</dbReference>
<dbReference type="EMBL" id="DRXH01000054">
    <property type="protein sequence ID" value="HHM43969.1"/>
    <property type="molecule type" value="Genomic_DNA"/>
</dbReference>
<feature type="domain" description="Cupin type-2" evidence="1">
    <location>
        <begin position="35"/>
        <end position="106"/>
    </location>
</feature>